<dbReference type="SUPFAM" id="SSF52540">
    <property type="entry name" value="P-loop containing nucleoside triphosphate hydrolases"/>
    <property type="match status" value="1"/>
</dbReference>
<dbReference type="Pfam" id="PF23559">
    <property type="entry name" value="WHD_DRP"/>
    <property type="match status" value="1"/>
</dbReference>
<evidence type="ECO:0000313" key="5">
    <source>
        <dbReference type="EMBL" id="KAK9751077.1"/>
    </source>
</evidence>
<organism evidence="5 6">
    <name type="scientific">Saponaria officinalis</name>
    <name type="common">Common soapwort</name>
    <name type="synonym">Lychnis saponaria</name>
    <dbReference type="NCBI Taxonomy" id="3572"/>
    <lineage>
        <taxon>Eukaryota</taxon>
        <taxon>Viridiplantae</taxon>
        <taxon>Streptophyta</taxon>
        <taxon>Embryophyta</taxon>
        <taxon>Tracheophyta</taxon>
        <taxon>Spermatophyta</taxon>
        <taxon>Magnoliopsida</taxon>
        <taxon>eudicotyledons</taxon>
        <taxon>Gunneridae</taxon>
        <taxon>Pentapetalae</taxon>
        <taxon>Caryophyllales</taxon>
        <taxon>Caryophyllaceae</taxon>
        <taxon>Caryophylleae</taxon>
        <taxon>Saponaria</taxon>
    </lineage>
</organism>
<feature type="domain" description="Disease resistance protein winged helix" evidence="3">
    <location>
        <begin position="130"/>
        <end position="202"/>
    </location>
</feature>
<reference evidence="5" key="1">
    <citation type="submission" date="2024-03" db="EMBL/GenBank/DDBJ databases">
        <title>WGS assembly of Saponaria officinalis var. Norfolk2.</title>
        <authorList>
            <person name="Jenkins J."/>
            <person name="Shu S."/>
            <person name="Grimwood J."/>
            <person name="Barry K."/>
            <person name="Goodstein D."/>
            <person name="Schmutz J."/>
            <person name="Leebens-Mack J."/>
            <person name="Osbourn A."/>
        </authorList>
    </citation>
    <scope>NUCLEOTIDE SEQUENCE [LARGE SCALE GENOMIC DNA]</scope>
    <source>
        <strain evidence="5">JIC</strain>
    </source>
</reference>
<dbReference type="PANTHER" id="PTHR23155:SF1205">
    <property type="entry name" value="DISEASE RESISTANCE PROTEIN RPM1"/>
    <property type="match status" value="1"/>
</dbReference>
<sequence length="336" mass="38613">MTTRYENVAHVWLDGSTIGMYKLKALTLEKSWELFDKKTFQSCGRSCPSSLNDLGHKIVKKCGGFPPAIISIGRLLSTKEDDVIEWKKVSHGLGFYLATNRHLLDIYKIFLQIYYDLPFYLKPCFLYLGLFPKGHPISQMKVIRLWIAEGFIRERKENLSLEEVAEEYIRELINMSIIDVRSTDVCGKVRSIGLVSDFLYEIILTKLDELSYCKIISKKDYGGNESCRRLSIHKNRNSIAAEFLKNITKVKSSIRTLLVLDLEPEILANVLNKALFKSIYLLKVLDLFNAPIDHIPKEIGKLLNLHYLNLRCTRVSALPSSIGKLENLQTLDLKHW</sequence>
<dbReference type="InterPro" id="IPR027417">
    <property type="entry name" value="P-loop_NTPase"/>
</dbReference>
<comment type="caution">
    <text evidence="5">The sequence shown here is derived from an EMBL/GenBank/DDBJ whole genome shotgun (WGS) entry which is preliminary data.</text>
</comment>
<feature type="domain" description="Disease resistance R13L4/SHOC-2-like LRR" evidence="4">
    <location>
        <begin position="250"/>
        <end position="334"/>
    </location>
</feature>
<proteinExistence type="predicted"/>
<dbReference type="EMBL" id="JBDFQZ010000002">
    <property type="protein sequence ID" value="KAK9751077.1"/>
    <property type="molecule type" value="Genomic_DNA"/>
</dbReference>
<dbReference type="AlphaFoldDB" id="A0AAW1MXH7"/>
<protein>
    <recommendedName>
        <fullName evidence="7">NB-ARC domain-containing protein</fullName>
    </recommendedName>
</protein>
<dbReference type="Gene3D" id="3.80.10.10">
    <property type="entry name" value="Ribonuclease Inhibitor"/>
    <property type="match status" value="1"/>
</dbReference>
<dbReference type="InterPro" id="IPR055414">
    <property type="entry name" value="LRR_R13L4/SHOC2-like"/>
</dbReference>
<evidence type="ECO:0008006" key="7">
    <source>
        <dbReference type="Google" id="ProtNLM"/>
    </source>
</evidence>
<dbReference type="Pfam" id="PF23598">
    <property type="entry name" value="LRR_14"/>
    <property type="match status" value="1"/>
</dbReference>
<gene>
    <name evidence="5" type="ORF">RND81_02G240000</name>
</gene>
<accession>A0AAW1MXH7</accession>
<evidence type="ECO:0000313" key="6">
    <source>
        <dbReference type="Proteomes" id="UP001443914"/>
    </source>
</evidence>
<keyword evidence="1" id="KW-0677">Repeat</keyword>
<dbReference type="InterPro" id="IPR042197">
    <property type="entry name" value="Apaf_helical"/>
</dbReference>
<dbReference type="InterPro" id="IPR058922">
    <property type="entry name" value="WHD_DRP"/>
</dbReference>
<evidence type="ECO:0000259" key="4">
    <source>
        <dbReference type="Pfam" id="PF23598"/>
    </source>
</evidence>
<dbReference type="GO" id="GO:0098542">
    <property type="term" value="P:defense response to other organism"/>
    <property type="evidence" value="ECO:0007669"/>
    <property type="project" value="TreeGrafter"/>
</dbReference>
<dbReference type="GO" id="GO:0043531">
    <property type="term" value="F:ADP binding"/>
    <property type="evidence" value="ECO:0007669"/>
    <property type="project" value="InterPro"/>
</dbReference>
<evidence type="ECO:0000256" key="1">
    <source>
        <dbReference type="ARBA" id="ARBA00022737"/>
    </source>
</evidence>
<keyword evidence="6" id="KW-1185">Reference proteome</keyword>
<dbReference type="Gene3D" id="1.10.10.10">
    <property type="entry name" value="Winged helix-like DNA-binding domain superfamily/Winged helix DNA-binding domain"/>
    <property type="match status" value="1"/>
</dbReference>
<dbReference type="PANTHER" id="PTHR23155">
    <property type="entry name" value="DISEASE RESISTANCE PROTEIN RP"/>
    <property type="match status" value="1"/>
</dbReference>
<evidence type="ECO:0000256" key="2">
    <source>
        <dbReference type="ARBA" id="ARBA00022821"/>
    </source>
</evidence>
<dbReference type="FunFam" id="1.10.10.10:FF:000322">
    <property type="entry name" value="Probable disease resistance protein At1g63360"/>
    <property type="match status" value="1"/>
</dbReference>
<dbReference type="Proteomes" id="UP001443914">
    <property type="component" value="Unassembled WGS sequence"/>
</dbReference>
<dbReference type="InterPro" id="IPR036388">
    <property type="entry name" value="WH-like_DNA-bd_sf"/>
</dbReference>
<evidence type="ECO:0000259" key="3">
    <source>
        <dbReference type="Pfam" id="PF23559"/>
    </source>
</evidence>
<dbReference type="InterPro" id="IPR044974">
    <property type="entry name" value="Disease_R_plants"/>
</dbReference>
<keyword evidence="2" id="KW-0611">Plant defense</keyword>
<name>A0AAW1MXH7_SAPOF</name>
<dbReference type="SUPFAM" id="SSF52058">
    <property type="entry name" value="L domain-like"/>
    <property type="match status" value="1"/>
</dbReference>
<dbReference type="Gene3D" id="1.10.8.430">
    <property type="entry name" value="Helical domain of apoptotic protease-activating factors"/>
    <property type="match status" value="1"/>
</dbReference>
<dbReference type="InterPro" id="IPR032675">
    <property type="entry name" value="LRR_dom_sf"/>
</dbReference>